<dbReference type="EMBL" id="JBDFQZ010000007">
    <property type="protein sequence ID" value="KAK9705040.1"/>
    <property type="molecule type" value="Genomic_DNA"/>
</dbReference>
<name>A0AAW1JN66_SAPOF</name>
<feature type="region of interest" description="Disordered" evidence="1">
    <location>
        <begin position="1"/>
        <end position="20"/>
    </location>
</feature>
<evidence type="ECO:0000256" key="1">
    <source>
        <dbReference type="SAM" id="MobiDB-lite"/>
    </source>
</evidence>
<proteinExistence type="predicted"/>
<evidence type="ECO:0000313" key="3">
    <source>
        <dbReference type="Proteomes" id="UP001443914"/>
    </source>
</evidence>
<sequence>MTQDVEMTVADHSNSLSSTGSPTLKRDCVITGDGFIEFVVRHKLTARVLSLVLEHALVPGFDVLTKLTAYLPKHVLAKCLSSSCEIKRICWSPRSRTSSPFYCKFAESLASRYFL</sequence>
<organism evidence="2 3">
    <name type="scientific">Saponaria officinalis</name>
    <name type="common">Common soapwort</name>
    <name type="synonym">Lychnis saponaria</name>
    <dbReference type="NCBI Taxonomy" id="3572"/>
    <lineage>
        <taxon>Eukaryota</taxon>
        <taxon>Viridiplantae</taxon>
        <taxon>Streptophyta</taxon>
        <taxon>Embryophyta</taxon>
        <taxon>Tracheophyta</taxon>
        <taxon>Spermatophyta</taxon>
        <taxon>Magnoliopsida</taxon>
        <taxon>eudicotyledons</taxon>
        <taxon>Gunneridae</taxon>
        <taxon>Pentapetalae</taxon>
        <taxon>Caryophyllales</taxon>
        <taxon>Caryophyllaceae</taxon>
        <taxon>Caryophylleae</taxon>
        <taxon>Saponaria</taxon>
    </lineage>
</organism>
<dbReference type="Proteomes" id="UP001443914">
    <property type="component" value="Unassembled WGS sequence"/>
</dbReference>
<comment type="caution">
    <text evidence="2">The sequence shown here is derived from an EMBL/GenBank/DDBJ whole genome shotgun (WGS) entry which is preliminary data.</text>
</comment>
<protein>
    <submittedName>
        <fullName evidence="2">Uncharacterized protein</fullName>
    </submittedName>
</protein>
<evidence type="ECO:0000313" key="2">
    <source>
        <dbReference type="EMBL" id="KAK9705040.1"/>
    </source>
</evidence>
<accession>A0AAW1JN66</accession>
<keyword evidence="3" id="KW-1185">Reference proteome</keyword>
<dbReference type="AlphaFoldDB" id="A0AAW1JN66"/>
<reference evidence="2" key="1">
    <citation type="submission" date="2024-03" db="EMBL/GenBank/DDBJ databases">
        <title>WGS assembly of Saponaria officinalis var. Norfolk2.</title>
        <authorList>
            <person name="Jenkins J."/>
            <person name="Shu S."/>
            <person name="Grimwood J."/>
            <person name="Barry K."/>
            <person name="Goodstein D."/>
            <person name="Schmutz J."/>
            <person name="Leebens-Mack J."/>
            <person name="Osbourn A."/>
        </authorList>
    </citation>
    <scope>NUCLEOTIDE SEQUENCE [LARGE SCALE GENOMIC DNA]</scope>
    <source>
        <strain evidence="2">JIC</strain>
    </source>
</reference>
<gene>
    <name evidence="2" type="ORF">RND81_07G029000</name>
</gene>